<reference evidence="1" key="2">
    <citation type="submission" date="2023-01" db="EMBL/GenBank/DDBJ databases">
        <authorList>
            <person name="Sun Q."/>
            <person name="Evtushenko L."/>
        </authorList>
    </citation>
    <scope>NUCLEOTIDE SEQUENCE</scope>
    <source>
        <strain evidence="1">VKM B-2484</strain>
    </source>
</reference>
<sequence>MGRAAGINALMSLAFEATYGTAPASGYRRVPFISTTLGAERGLLPDDLLGYGRDPLAPSRDVVNAGGDVVVPVDLRNFGLWLKLLLGAPTTTTASTVSTHVFTSAKLALPSASVEISHPEVPSHAMNKGVMANSLAIRMQRSGQAQATIGLIGQSEVVAGTSGAGTPTALDVSRFSQFHGAVKRLGSALGNVVSADLTFSNNYESIEVLRNDGLIAGGDPGKATFNASLTVRFDSLDLYNLALAGTPSDLEFSYTIDASNKLTLALPAVHLPVPKRPVTGPTGVQATFTVQGARPTPGTAMLTATLVNDVASY</sequence>
<dbReference type="Proteomes" id="UP001143370">
    <property type="component" value="Unassembled WGS sequence"/>
</dbReference>
<evidence type="ECO:0000313" key="1">
    <source>
        <dbReference type="EMBL" id="GLK71710.1"/>
    </source>
</evidence>
<dbReference type="RefSeq" id="WP_213373046.1">
    <property type="nucleotide sequence ID" value="NZ_BSFJ01000005.1"/>
</dbReference>
<reference evidence="1" key="1">
    <citation type="journal article" date="2014" name="Int. J. Syst. Evol. Microbiol.">
        <title>Complete genome sequence of Corynebacterium casei LMG S-19264T (=DSM 44701T), isolated from a smear-ripened cheese.</title>
        <authorList>
            <consortium name="US DOE Joint Genome Institute (JGI-PGF)"/>
            <person name="Walter F."/>
            <person name="Albersmeier A."/>
            <person name="Kalinowski J."/>
            <person name="Ruckert C."/>
        </authorList>
    </citation>
    <scope>NUCLEOTIDE SEQUENCE</scope>
    <source>
        <strain evidence="1">VKM B-2484</strain>
    </source>
</reference>
<proteinExistence type="predicted"/>
<dbReference type="AlphaFoldDB" id="A0A9W6MZ71"/>
<gene>
    <name evidence="1" type="ORF">GCM10017643_18250</name>
</gene>
<organism evidence="1 2">
    <name type="scientific">Ancylobacter dichloromethanicus</name>
    <dbReference type="NCBI Taxonomy" id="518825"/>
    <lineage>
        <taxon>Bacteria</taxon>
        <taxon>Pseudomonadati</taxon>
        <taxon>Pseudomonadota</taxon>
        <taxon>Alphaproteobacteria</taxon>
        <taxon>Hyphomicrobiales</taxon>
        <taxon>Xanthobacteraceae</taxon>
        <taxon>Ancylobacter</taxon>
    </lineage>
</organism>
<dbReference type="Pfam" id="PF18906">
    <property type="entry name" value="Phage_tube_2"/>
    <property type="match status" value="1"/>
</dbReference>
<evidence type="ECO:0000313" key="2">
    <source>
        <dbReference type="Proteomes" id="UP001143370"/>
    </source>
</evidence>
<comment type="caution">
    <text evidence="1">The sequence shown here is derived from an EMBL/GenBank/DDBJ whole genome shotgun (WGS) entry which is preliminary data.</text>
</comment>
<dbReference type="InterPro" id="IPR044000">
    <property type="entry name" value="Phage_tube_2"/>
</dbReference>
<accession>A0A9W6MZ71</accession>
<keyword evidence="2" id="KW-1185">Reference proteome</keyword>
<dbReference type="EMBL" id="BSFJ01000005">
    <property type="protein sequence ID" value="GLK71710.1"/>
    <property type="molecule type" value="Genomic_DNA"/>
</dbReference>
<protein>
    <submittedName>
        <fullName evidence="1">Uncharacterized protein</fullName>
    </submittedName>
</protein>
<name>A0A9W6MZ71_9HYPH</name>